<organism evidence="2 3">
    <name type="scientific">Rhizophlyctis rosea</name>
    <dbReference type="NCBI Taxonomy" id="64517"/>
    <lineage>
        <taxon>Eukaryota</taxon>
        <taxon>Fungi</taxon>
        <taxon>Fungi incertae sedis</taxon>
        <taxon>Chytridiomycota</taxon>
        <taxon>Chytridiomycota incertae sedis</taxon>
        <taxon>Chytridiomycetes</taxon>
        <taxon>Rhizophlyctidales</taxon>
        <taxon>Rhizophlyctidaceae</taxon>
        <taxon>Rhizophlyctis</taxon>
    </lineage>
</organism>
<dbReference type="EMBL" id="JADGJD010000152">
    <property type="protein sequence ID" value="KAJ3054200.1"/>
    <property type="molecule type" value="Genomic_DNA"/>
</dbReference>
<gene>
    <name evidence="2" type="ORF">HK097_002423</name>
</gene>
<dbReference type="InterPro" id="IPR001087">
    <property type="entry name" value="GDSL"/>
</dbReference>
<comment type="caution">
    <text evidence="2">The sequence shown here is derived from an EMBL/GenBank/DDBJ whole genome shotgun (WGS) entry which is preliminary data.</text>
</comment>
<evidence type="ECO:0000256" key="1">
    <source>
        <dbReference type="ARBA" id="ARBA00022801"/>
    </source>
</evidence>
<dbReference type="PANTHER" id="PTHR45648">
    <property type="entry name" value="GDSL LIPASE/ACYLHYDROLASE FAMILY PROTEIN (AFU_ORTHOLOGUE AFUA_4G14700)"/>
    <property type="match status" value="1"/>
</dbReference>
<name>A0AAD5X450_9FUNG</name>
<dbReference type="GO" id="GO:0016788">
    <property type="term" value="F:hydrolase activity, acting on ester bonds"/>
    <property type="evidence" value="ECO:0007669"/>
    <property type="project" value="InterPro"/>
</dbReference>
<accession>A0AAD5X450</accession>
<proteinExistence type="predicted"/>
<dbReference type="PANTHER" id="PTHR45648:SF22">
    <property type="entry name" value="GDSL LIPASE_ACYLHYDROLASE FAMILY PROTEIN (AFU_ORTHOLOGUE AFUA_4G14700)"/>
    <property type="match status" value="1"/>
</dbReference>
<dbReference type="InterPro" id="IPR036514">
    <property type="entry name" value="SGNH_hydro_sf"/>
</dbReference>
<keyword evidence="3" id="KW-1185">Reference proteome</keyword>
<evidence type="ECO:0008006" key="4">
    <source>
        <dbReference type="Google" id="ProtNLM"/>
    </source>
</evidence>
<sequence>MLNGFAAGAAYSKNKFFPQINDIVSFGDSYTDESRLGYFIGSKGVPPPVGWVAPPSNTTASGGKSWPRIVSDNTGIELHNYAVSGAVCSNKLTPKYCDGCLPADVPFPSVTEYEVPAFLADQKQNPRKPLVDLKKTIFTIWIGTNDLGNGALITDNQLNGATLPDVTNCAVNAVKKLYANGARNFIFQNVAPLHRAPQYNLPSLGGVGSPNHYWPSKEQDLKGNLTLATVRMKELVYSANEIYKYQIKDLAKELKGAKIAQFDSFGLISDILNKPKQYLAAPYNATGYSWHCQPGNCGESYTLDKKDGYAWYDELHPSERTSRVIADEIAKTIAGKSKWATYYEN</sequence>
<dbReference type="CDD" id="cd01846">
    <property type="entry name" value="fatty_acyltransferase_like"/>
    <property type="match status" value="1"/>
</dbReference>
<evidence type="ECO:0000313" key="3">
    <source>
        <dbReference type="Proteomes" id="UP001212841"/>
    </source>
</evidence>
<dbReference type="AlphaFoldDB" id="A0AAD5X450"/>
<dbReference type="Proteomes" id="UP001212841">
    <property type="component" value="Unassembled WGS sequence"/>
</dbReference>
<dbReference type="SUPFAM" id="SSF52266">
    <property type="entry name" value="SGNH hydrolase"/>
    <property type="match status" value="1"/>
</dbReference>
<dbReference type="Pfam" id="PF00657">
    <property type="entry name" value="Lipase_GDSL"/>
    <property type="match status" value="1"/>
</dbReference>
<dbReference type="InterPro" id="IPR051058">
    <property type="entry name" value="GDSL_Est/Lipase"/>
</dbReference>
<evidence type="ECO:0000313" key="2">
    <source>
        <dbReference type="EMBL" id="KAJ3054200.1"/>
    </source>
</evidence>
<reference evidence="2" key="1">
    <citation type="submission" date="2020-05" db="EMBL/GenBank/DDBJ databases">
        <title>Phylogenomic resolution of chytrid fungi.</title>
        <authorList>
            <person name="Stajich J.E."/>
            <person name="Amses K."/>
            <person name="Simmons R."/>
            <person name="Seto K."/>
            <person name="Myers J."/>
            <person name="Bonds A."/>
            <person name="Quandt C.A."/>
            <person name="Barry K."/>
            <person name="Liu P."/>
            <person name="Grigoriev I."/>
            <person name="Longcore J.E."/>
            <person name="James T.Y."/>
        </authorList>
    </citation>
    <scope>NUCLEOTIDE SEQUENCE</scope>
    <source>
        <strain evidence="2">JEL0318</strain>
    </source>
</reference>
<protein>
    <recommendedName>
        <fullName evidence="4">Carbohydrate esterase family 16 protein</fullName>
    </recommendedName>
</protein>
<dbReference type="Gene3D" id="3.40.50.1110">
    <property type="entry name" value="SGNH hydrolase"/>
    <property type="match status" value="1"/>
</dbReference>
<keyword evidence="1" id="KW-0378">Hydrolase</keyword>